<organism evidence="1 2">
    <name type="scientific">Candidatus Iainarchaeum sp</name>
    <dbReference type="NCBI Taxonomy" id="3101447"/>
    <lineage>
        <taxon>Archaea</taxon>
        <taxon>Candidatus Iainarchaeota</taxon>
        <taxon>Candidatus Iainarchaeia</taxon>
        <taxon>Candidatus Iainarchaeales</taxon>
        <taxon>Candidatus Iainarchaeaceae</taxon>
        <taxon>Candidatus Iainarchaeum</taxon>
    </lineage>
</organism>
<evidence type="ECO:0000313" key="1">
    <source>
        <dbReference type="EMBL" id="HIH09106.1"/>
    </source>
</evidence>
<sequence length="88" mass="10143">MRYSCKSCTTISEKITGGKEYIIPFSHNYKWQQGASSGALKNRSGWESITPQDGCLMTFQPHPVADSQFQFQIQRKKCLQSARFYNRD</sequence>
<proteinExistence type="predicted"/>
<gene>
    <name evidence="1" type="ORF">HA254_00380</name>
</gene>
<name>A0A7J4J1K6_9ARCH</name>
<evidence type="ECO:0000313" key="2">
    <source>
        <dbReference type="Proteomes" id="UP000565078"/>
    </source>
</evidence>
<reference evidence="2" key="1">
    <citation type="journal article" date="2020" name="bioRxiv">
        <title>A rank-normalized archaeal taxonomy based on genome phylogeny resolves widespread incomplete and uneven classifications.</title>
        <authorList>
            <person name="Rinke C."/>
            <person name="Chuvochina M."/>
            <person name="Mussig A.J."/>
            <person name="Chaumeil P.-A."/>
            <person name="Waite D.W."/>
            <person name="Whitman W.B."/>
            <person name="Parks D.H."/>
            <person name="Hugenholtz P."/>
        </authorList>
    </citation>
    <scope>NUCLEOTIDE SEQUENCE [LARGE SCALE GENOMIC DNA]</scope>
</reference>
<comment type="caution">
    <text evidence="1">The sequence shown here is derived from an EMBL/GenBank/DDBJ whole genome shotgun (WGS) entry which is preliminary data.</text>
</comment>
<dbReference type="Proteomes" id="UP000565078">
    <property type="component" value="Unassembled WGS sequence"/>
</dbReference>
<dbReference type="EMBL" id="DUGC01000006">
    <property type="protein sequence ID" value="HIH09106.1"/>
    <property type="molecule type" value="Genomic_DNA"/>
</dbReference>
<accession>A0A7J4J1K6</accession>
<dbReference type="AlphaFoldDB" id="A0A7J4J1K6"/>
<protein>
    <submittedName>
        <fullName evidence="1">DUF2793 domain-containing protein</fullName>
    </submittedName>
</protein>